<organism evidence="2">
    <name type="scientific">Arundo donax</name>
    <name type="common">Giant reed</name>
    <name type="synonym">Donax arundinaceus</name>
    <dbReference type="NCBI Taxonomy" id="35708"/>
    <lineage>
        <taxon>Eukaryota</taxon>
        <taxon>Viridiplantae</taxon>
        <taxon>Streptophyta</taxon>
        <taxon>Embryophyta</taxon>
        <taxon>Tracheophyta</taxon>
        <taxon>Spermatophyta</taxon>
        <taxon>Magnoliopsida</taxon>
        <taxon>Liliopsida</taxon>
        <taxon>Poales</taxon>
        <taxon>Poaceae</taxon>
        <taxon>PACMAD clade</taxon>
        <taxon>Arundinoideae</taxon>
        <taxon>Arundineae</taxon>
        <taxon>Arundo</taxon>
    </lineage>
</organism>
<keyword evidence="1" id="KW-0812">Transmembrane</keyword>
<proteinExistence type="predicted"/>
<keyword evidence="1" id="KW-0472">Membrane</keyword>
<accession>A0A0A9FD43</accession>
<evidence type="ECO:0000256" key="1">
    <source>
        <dbReference type="SAM" id="Phobius"/>
    </source>
</evidence>
<sequence>MYDLKRSLLLVLIWVQTNLGSLFHDADCTFIYAWLNICFLCCFHVLICGFLRGSREVDR</sequence>
<feature type="transmembrane region" description="Helical" evidence="1">
    <location>
        <begin position="30"/>
        <end position="51"/>
    </location>
</feature>
<evidence type="ECO:0000313" key="2">
    <source>
        <dbReference type="EMBL" id="JAE06163.1"/>
    </source>
</evidence>
<reference evidence="2" key="2">
    <citation type="journal article" date="2015" name="Data Brief">
        <title>Shoot transcriptome of the giant reed, Arundo donax.</title>
        <authorList>
            <person name="Barrero R.A."/>
            <person name="Guerrero F.D."/>
            <person name="Moolhuijzen P."/>
            <person name="Goolsby J.A."/>
            <person name="Tidwell J."/>
            <person name="Bellgard S.E."/>
            <person name="Bellgard M.I."/>
        </authorList>
    </citation>
    <scope>NUCLEOTIDE SEQUENCE</scope>
    <source>
        <tissue evidence="2">Shoot tissue taken approximately 20 cm above the soil surface</tissue>
    </source>
</reference>
<keyword evidence="1" id="KW-1133">Transmembrane helix</keyword>
<reference evidence="2" key="1">
    <citation type="submission" date="2014-09" db="EMBL/GenBank/DDBJ databases">
        <authorList>
            <person name="Magalhaes I.L.F."/>
            <person name="Oliveira U."/>
            <person name="Santos F.R."/>
            <person name="Vidigal T.H.D.A."/>
            <person name="Brescovit A.D."/>
            <person name="Santos A.J."/>
        </authorList>
    </citation>
    <scope>NUCLEOTIDE SEQUENCE</scope>
    <source>
        <tissue evidence="2">Shoot tissue taken approximately 20 cm above the soil surface</tissue>
    </source>
</reference>
<protein>
    <submittedName>
        <fullName evidence="2">Uncharacterized protein</fullName>
    </submittedName>
</protein>
<dbReference type="AlphaFoldDB" id="A0A0A9FD43"/>
<name>A0A0A9FD43_ARUDO</name>
<dbReference type="EMBL" id="GBRH01191733">
    <property type="protein sequence ID" value="JAE06163.1"/>
    <property type="molecule type" value="Transcribed_RNA"/>
</dbReference>